<dbReference type="Proteomes" id="UP001152087">
    <property type="component" value="Unassembled WGS sequence"/>
</dbReference>
<protein>
    <submittedName>
        <fullName evidence="1">Uncharacterized protein</fullName>
    </submittedName>
</protein>
<organism evidence="1 2">
    <name type="scientific">Fusarium falciforme</name>
    <dbReference type="NCBI Taxonomy" id="195108"/>
    <lineage>
        <taxon>Eukaryota</taxon>
        <taxon>Fungi</taxon>
        <taxon>Dikarya</taxon>
        <taxon>Ascomycota</taxon>
        <taxon>Pezizomycotina</taxon>
        <taxon>Sordariomycetes</taxon>
        <taxon>Hypocreomycetidae</taxon>
        <taxon>Hypocreales</taxon>
        <taxon>Nectriaceae</taxon>
        <taxon>Fusarium</taxon>
        <taxon>Fusarium solani species complex</taxon>
    </lineage>
</organism>
<keyword evidence="2" id="KW-1185">Reference proteome</keyword>
<gene>
    <name evidence="1" type="ORF">NW755_002237</name>
</gene>
<accession>A0A9W8RG54</accession>
<sequence>MVDTPTEDKNLPNGYKLSQHPFYRQFRESLKEGEPQYCYYIGALKNYGSKDTLPGSPARALCMNRTLAKQPEVARMVYRVVLIIESLKCGNPVL</sequence>
<reference evidence="1" key="1">
    <citation type="submission" date="2022-09" db="EMBL/GenBank/DDBJ databases">
        <title>Fusarium specimens isolated from Avocado Roots.</title>
        <authorList>
            <person name="Stajich J."/>
            <person name="Roper C."/>
            <person name="Heimlech-Rivalta G."/>
        </authorList>
    </citation>
    <scope>NUCLEOTIDE SEQUENCE</scope>
    <source>
        <strain evidence="1">A02</strain>
    </source>
</reference>
<evidence type="ECO:0000313" key="2">
    <source>
        <dbReference type="Proteomes" id="UP001152087"/>
    </source>
</evidence>
<dbReference type="AlphaFoldDB" id="A0A9W8RG54"/>
<dbReference type="EMBL" id="JAOQAV010000004">
    <property type="protein sequence ID" value="KAJ4194819.1"/>
    <property type="molecule type" value="Genomic_DNA"/>
</dbReference>
<evidence type="ECO:0000313" key="1">
    <source>
        <dbReference type="EMBL" id="KAJ4194819.1"/>
    </source>
</evidence>
<proteinExistence type="predicted"/>
<comment type="caution">
    <text evidence="1">The sequence shown here is derived from an EMBL/GenBank/DDBJ whole genome shotgun (WGS) entry which is preliminary data.</text>
</comment>
<name>A0A9W8RG54_9HYPO</name>